<dbReference type="STRING" id="306540.SAMN05421839_1589"/>
<feature type="domain" description="Capsule synthesis protein CapA" evidence="2">
    <location>
        <begin position="54"/>
        <end position="299"/>
    </location>
</feature>
<dbReference type="AlphaFoldDB" id="A0A1I5T2P8"/>
<dbReference type="EMBL" id="FOXC01000058">
    <property type="protein sequence ID" value="SFP76746.1"/>
    <property type="molecule type" value="Genomic_DNA"/>
</dbReference>
<reference evidence="4 5" key="1">
    <citation type="submission" date="2016-10" db="EMBL/GenBank/DDBJ databases">
        <authorList>
            <person name="de Groot N.N."/>
        </authorList>
    </citation>
    <scope>NUCLEOTIDE SEQUENCE [LARGE SCALE GENOMIC DNA]</scope>
    <source>
        <strain evidence="4 5">DSM 17073</strain>
    </source>
</reference>
<dbReference type="RefSeq" id="WP_089833928.1">
    <property type="nucleotide sequence ID" value="NZ_BJWI01000068.1"/>
</dbReference>
<dbReference type="Proteomes" id="UP000242243">
    <property type="component" value="Unassembled WGS sequence"/>
</dbReference>
<dbReference type="EMBL" id="BJWI01000068">
    <property type="protein sequence ID" value="GEM02847.1"/>
    <property type="molecule type" value="Genomic_DNA"/>
</dbReference>
<accession>A0A1I5T2P8</accession>
<dbReference type="CDD" id="cd07381">
    <property type="entry name" value="MPP_CapA"/>
    <property type="match status" value="1"/>
</dbReference>
<proteinExistence type="inferred from homology"/>
<evidence type="ECO:0000313" key="5">
    <source>
        <dbReference type="Proteomes" id="UP000242243"/>
    </source>
</evidence>
<dbReference type="Pfam" id="PF09587">
    <property type="entry name" value="PGA_cap"/>
    <property type="match status" value="1"/>
</dbReference>
<organism evidence="4 5">
    <name type="scientific">Halolactibacillus halophilus</name>
    <dbReference type="NCBI Taxonomy" id="306540"/>
    <lineage>
        <taxon>Bacteria</taxon>
        <taxon>Bacillati</taxon>
        <taxon>Bacillota</taxon>
        <taxon>Bacilli</taxon>
        <taxon>Bacillales</taxon>
        <taxon>Bacillaceae</taxon>
        <taxon>Halolactibacillus</taxon>
    </lineage>
</organism>
<evidence type="ECO:0000256" key="1">
    <source>
        <dbReference type="ARBA" id="ARBA00005662"/>
    </source>
</evidence>
<gene>
    <name evidence="3" type="ORF">HHA03_23790</name>
    <name evidence="4" type="ORF">SAMN05421839_1589</name>
</gene>
<dbReference type="Proteomes" id="UP000321547">
    <property type="component" value="Unassembled WGS sequence"/>
</dbReference>
<comment type="similarity">
    <text evidence="1">Belongs to the CapA family.</text>
</comment>
<dbReference type="InterPro" id="IPR029052">
    <property type="entry name" value="Metallo-depent_PP-like"/>
</dbReference>
<protein>
    <submittedName>
        <fullName evidence="3">Capsular polysaccharide biosynthesis protein</fullName>
    </submittedName>
    <submittedName>
        <fullName evidence="4">Poly-gamma-glutamate synthesis protein (Capsule biosynthesis protein)</fullName>
    </submittedName>
</protein>
<evidence type="ECO:0000259" key="2">
    <source>
        <dbReference type="SMART" id="SM00854"/>
    </source>
</evidence>
<sequence>MNRVHSFISIMLFVIVLSGCSEPFEGTAQDTCVGLPVIEKEKAAQDELFIKTVRIGAFGDMLIHRRVYNDAKVKEGYDFSPMVEGMKPYLDRYDLLTANQETMIGGVRHGLSTYPQFNSPKEVGDTLKNMGVDLVTLANNHTLDRGEAVIQSALAHWDRLDMPYVGSYKDEADEDKLRVVEKNDIRFAFLGYTYGTNGIPVPTGKSHLVSLIDEERMLKDIESAREQADVVVMHLHFGQEYQRTPNDEQQRLAERMVDAGVDIIFGHHPHVLQPAEWIEREDGTRGFVIYSLGNFLSGQDELYRQLGGIVNVTVEKTGDNIQLKEPEMLLTYVHFNQSVPKQYRVHPLANVTDDLLLNHAAIEQELKQHYTERMPEMTFVE</sequence>
<name>A0A1I5T2P8_9BACI</name>
<dbReference type="SUPFAM" id="SSF56300">
    <property type="entry name" value="Metallo-dependent phosphatases"/>
    <property type="match status" value="1"/>
</dbReference>
<keyword evidence="6" id="KW-1185">Reference proteome</keyword>
<dbReference type="SMART" id="SM00854">
    <property type="entry name" value="PGA_cap"/>
    <property type="match status" value="1"/>
</dbReference>
<dbReference type="InterPro" id="IPR019079">
    <property type="entry name" value="Capsule_synth_CapA"/>
</dbReference>
<reference evidence="3 6" key="2">
    <citation type="submission" date="2019-07" db="EMBL/GenBank/DDBJ databases">
        <title>Whole genome shotgun sequence of Halolactibacillus halophilus NBRC 100868.</title>
        <authorList>
            <person name="Hosoyama A."/>
            <person name="Uohara A."/>
            <person name="Ohji S."/>
            <person name="Ichikawa N."/>
        </authorList>
    </citation>
    <scope>NUCLEOTIDE SEQUENCE [LARGE SCALE GENOMIC DNA]</scope>
    <source>
        <strain evidence="3 6">NBRC 100868</strain>
    </source>
</reference>
<dbReference type="OrthoDB" id="9810906at2"/>
<evidence type="ECO:0000313" key="6">
    <source>
        <dbReference type="Proteomes" id="UP000321547"/>
    </source>
</evidence>
<dbReference type="PROSITE" id="PS51257">
    <property type="entry name" value="PROKAR_LIPOPROTEIN"/>
    <property type="match status" value="1"/>
</dbReference>
<dbReference type="InterPro" id="IPR052169">
    <property type="entry name" value="CW_Biosynth-Accessory"/>
</dbReference>
<evidence type="ECO:0000313" key="3">
    <source>
        <dbReference type="EMBL" id="GEM02847.1"/>
    </source>
</evidence>
<dbReference type="PANTHER" id="PTHR33393">
    <property type="entry name" value="POLYGLUTAMINE SYNTHESIS ACCESSORY PROTEIN RV0574C-RELATED"/>
    <property type="match status" value="1"/>
</dbReference>
<dbReference type="PANTHER" id="PTHR33393:SF12">
    <property type="entry name" value="CAPSULE BIOSYNTHESIS PROTEIN CAPA"/>
    <property type="match status" value="1"/>
</dbReference>
<evidence type="ECO:0000313" key="4">
    <source>
        <dbReference type="EMBL" id="SFP76746.1"/>
    </source>
</evidence>
<dbReference type="Gene3D" id="3.60.21.10">
    <property type="match status" value="1"/>
</dbReference>